<feature type="region of interest" description="Disordered" evidence="1">
    <location>
        <begin position="64"/>
        <end position="189"/>
    </location>
</feature>
<accession>A0AAE0KQG2</accession>
<comment type="caution">
    <text evidence="2">The sequence shown here is derived from an EMBL/GenBank/DDBJ whole genome shotgun (WGS) entry which is preliminary data.</text>
</comment>
<name>A0AAE0KQG2_9CHLO</name>
<reference evidence="2 3" key="1">
    <citation type="journal article" date="2015" name="Genome Biol. Evol.">
        <title>Comparative Genomics of a Bacterivorous Green Alga Reveals Evolutionary Causalities and Consequences of Phago-Mixotrophic Mode of Nutrition.</title>
        <authorList>
            <person name="Burns J.A."/>
            <person name="Paasch A."/>
            <person name="Narechania A."/>
            <person name="Kim E."/>
        </authorList>
    </citation>
    <scope>NUCLEOTIDE SEQUENCE [LARGE SCALE GENOMIC DNA]</scope>
    <source>
        <strain evidence="2 3">PLY_AMNH</strain>
    </source>
</reference>
<proteinExistence type="predicted"/>
<dbReference type="Proteomes" id="UP001190700">
    <property type="component" value="Unassembled WGS sequence"/>
</dbReference>
<protein>
    <submittedName>
        <fullName evidence="2">Uncharacterized protein</fullName>
    </submittedName>
</protein>
<evidence type="ECO:0000256" key="1">
    <source>
        <dbReference type="SAM" id="MobiDB-lite"/>
    </source>
</evidence>
<dbReference type="EMBL" id="LGRX02021434">
    <property type="protein sequence ID" value="KAK3256684.1"/>
    <property type="molecule type" value="Genomic_DNA"/>
</dbReference>
<evidence type="ECO:0000313" key="3">
    <source>
        <dbReference type="Proteomes" id="UP001190700"/>
    </source>
</evidence>
<organism evidence="2 3">
    <name type="scientific">Cymbomonas tetramitiformis</name>
    <dbReference type="NCBI Taxonomy" id="36881"/>
    <lineage>
        <taxon>Eukaryota</taxon>
        <taxon>Viridiplantae</taxon>
        <taxon>Chlorophyta</taxon>
        <taxon>Pyramimonadophyceae</taxon>
        <taxon>Pyramimonadales</taxon>
        <taxon>Pyramimonadaceae</taxon>
        <taxon>Cymbomonas</taxon>
    </lineage>
</organism>
<sequence>MVHRWRYAGPPPLVLFLPRPPQSSHSSSPVACWCEVVRQRNLANAQGACNCMAIRRKKSVSFEADAGGTGPAEAAQHTATCEPSAGPPAPVLPEAPEQKGMHCGGLRAGEGTKGNPNPAGAAQVEHRELSWWAAPSEHSGDQWSAPSRRMSAPTRLPYRPPGWAAPAPPPDPDYEDVSSRPALPPGLLNPARDQLARLVETLPDPKKEADRHFLFTACVANADAGPIVRAPG</sequence>
<gene>
    <name evidence="2" type="ORF">CYMTET_34186</name>
</gene>
<dbReference type="AlphaFoldDB" id="A0AAE0KQG2"/>
<evidence type="ECO:0000313" key="2">
    <source>
        <dbReference type="EMBL" id="KAK3256684.1"/>
    </source>
</evidence>
<feature type="compositionally biased region" description="Gly residues" evidence="1">
    <location>
        <begin position="102"/>
        <end position="112"/>
    </location>
</feature>
<keyword evidence="3" id="KW-1185">Reference proteome</keyword>